<protein>
    <recommendedName>
        <fullName evidence="5">B30.2/SPRY domain-containing protein</fullName>
    </recommendedName>
</protein>
<dbReference type="InterPro" id="IPR013320">
    <property type="entry name" value="ConA-like_dom_sf"/>
</dbReference>
<dbReference type="InterPro" id="IPR001870">
    <property type="entry name" value="B30.2/SPRY"/>
</dbReference>
<dbReference type="PRINTS" id="PR01407">
    <property type="entry name" value="BUTYPHLNCDUF"/>
</dbReference>
<feature type="coiled-coil region" evidence="4">
    <location>
        <begin position="47"/>
        <end position="107"/>
    </location>
</feature>
<dbReference type="Gene3D" id="2.60.120.920">
    <property type="match status" value="2"/>
</dbReference>
<dbReference type="Proteomes" id="UP001181693">
    <property type="component" value="Unassembled WGS sequence"/>
</dbReference>
<dbReference type="InterPro" id="IPR043136">
    <property type="entry name" value="B30.2/SPRY_sf"/>
</dbReference>
<organism evidence="6 7">
    <name type="scientific">Pyxicephalus adspersus</name>
    <name type="common">African bullfrog</name>
    <dbReference type="NCBI Taxonomy" id="30357"/>
    <lineage>
        <taxon>Eukaryota</taxon>
        <taxon>Metazoa</taxon>
        <taxon>Chordata</taxon>
        <taxon>Craniata</taxon>
        <taxon>Vertebrata</taxon>
        <taxon>Euteleostomi</taxon>
        <taxon>Amphibia</taxon>
        <taxon>Batrachia</taxon>
        <taxon>Anura</taxon>
        <taxon>Neobatrachia</taxon>
        <taxon>Ranoidea</taxon>
        <taxon>Pyxicephalidae</taxon>
        <taxon>Pyxicephalinae</taxon>
        <taxon>Pyxicephalus</taxon>
    </lineage>
</organism>
<dbReference type="InterPro" id="IPR003879">
    <property type="entry name" value="Butyrophylin_SPRY"/>
</dbReference>
<dbReference type="EMBL" id="DYDO01000002">
    <property type="protein sequence ID" value="DBA30383.1"/>
    <property type="molecule type" value="Genomic_DNA"/>
</dbReference>
<evidence type="ECO:0000259" key="5">
    <source>
        <dbReference type="PROSITE" id="PS50188"/>
    </source>
</evidence>
<dbReference type="SMART" id="SM00502">
    <property type="entry name" value="BBC"/>
    <property type="match status" value="1"/>
</dbReference>
<accession>A0AAV3B5L3</accession>
<feature type="domain" description="B30.2/SPRY" evidence="5">
    <location>
        <begin position="146"/>
        <end position="299"/>
    </location>
</feature>
<dbReference type="PROSITE" id="PS50188">
    <property type="entry name" value="B302_SPRY"/>
    <property type="match status" value="1"/>
</dbReference>
<keyword evidence="3" id="KW-0862">Zinc</keyword>
<dbReference type="PANTHER" id="PTHR25465:SF41">
    <property type="entry name" value="E3 UBIQUITIN-PROTEIN LIGASE RNF135"/>
    <property type="match status" value="1"/>
</dbReference>
<keyword evidence="2" id="KW-0863">Zinc-finger</keyword>
<gene>
    <name evidence="6" type="ORF">GDO54_006374</name>
</gene>
<comment type="caution">
    <text evidence="6">The sequence shown here is derived from an EMBL/GenBank/DDBJ whole genome shotgun (WGS) entry which is preliminary data.</text>
</comment>
<keyword evidence="4" id="KW-0175">Coiled coil</keyword>
<dbReference type="InterPro" id="IPR003649">
    <property type="entry name" value="Bbox_C"/>
</dbReference>
<reference evidence="6" key="1">
    <citation type="thesis" date="2020" institute="ProQuest LLC" country="789 East Eisenhower Parkway, Ann Arbor, MI, USA">
        <title>Comparative Genomics and Chromosome Evolution.</title>
        <authorList>
            <person name="Mudd A.B."/>
        </authorList>
    </citation>
    <scope>NUCLEOTIDE SEQUENCE</scope>
    <source>
        <strain evidence="6">1538</strain>
        <tissue evidence="6">Blood</tissue>
    </source>
</reference>
<proteinExistence type="predicted"/>
<evidence type="ECO:0000313" key="6">
    <source>
        <dbReference type="EMBL" id="DBA30383.1"/>
    </source>
</evidence>
<dbReference type="SUPFAM" id="SSF49899">
    <property type="entry name" value="Concanavalin A-like lectins/glucanases"/>
    <property type="match status" value="1"/>
</dbReference>
<dbReference type="AlphaFoldDB" id="A0AAV3B5L3"/>
<evidence type="ECO:0000256" key="4">
    <source>
        <dbReference type="SAM" id="Coils"/>
    </source>
</evidence>
<sequence>MDSLSDTAEELRAIMEYLASVRGKTEKRIQVLWEHKKKVQDKAADEADRTSALFSDIRRQLEELEERVLGDISRQKEKLLLSISDMVQQLEIKNDELSMKIQEIEELCNVNDQSSALQDHKWKVEKILEAGDDLVDLDRGQILVTLHLGLADIITAAKIQLCASELTLDVRTAAQDVAMLGDLKTAQTAEIDQHRLESPQRFRRSLVLSEESFSSGRHFWEMEISTYGVWYVGVCYASMEKEGPKSWLGNNDKSWYAGQLSFYELGNPIRHIYTFTATFTKPLHAAFALCRNSWVKIRN</sequence>
<evidence type="ECO:0000256" key="1">
    <source>
        <dbReference type="ARBA" id="ARBA00022723"/>
    </source>
</evidence>
<evidence type="ECO:0000256" key="3">
    <source>
        <dbReference type="ARBA" id="ARBA00022833"/>
    </source>
</evidence>
<keyword evidence="1" id="KW-0479">Metal-binding</keyword>
<evidence type="ECO:0000313" key="7">
    <source>
        <dbReference type="Proteomes" id="UP001181693"/>
    </source>
</evidence>
<keyword evidence="7" id="KW-1185">Reference proteome</keyword>
<evidence type="ECO:0000256" key="2">
    <source>
        <dbReference type="ARBA" id="ARBA00022771"/>
    </source>
</evidence>
<name>A0AAV3B5L3_PYXAD</name>
<dbReference type="PANTHER" id="PTHR25465">
    <property type="entry name" value="B-BOX DOMAIN CONTAINING"/>
    <property type="match status" value="1"/>
</dbReference>
<dbReference type="GO" id="GO:0008270">
    <property type="term" value="F:zinc ion binding"/>
    <property type="evidence" value="ECO:0007669"/>
    <property type="project" value="UniProtKB-KW"/>
</dbReference>
<dbReference type="InterPro" id="IPR051051">
    <property type="entry name" value="E3_ubiq-ligase_TRIM/RNF"/>
</dbReference>